<dbReference type="EMBL" id="CAJNNV010003211">
    <property type="protein sequence ID" value="CAE8588566.1"/>
    <property type="molecule type" value="Genomic_DNA"/>
</dbReference>
<keyword evidence="5" id="KW-1185">Reference proteome</keyword>
<evidence type="ECO:0000313" key="2">
    <source>
        <dbReference type="EMBL" id="CAE8588566.1"/>
    </source>
</evidence>
<proteinExistence type="predicted"/>
<sequence>MRTGTALPQRAASHHQKPNLTALVKPIGPNFPLSSEKAMGPHGWMRGSYHFWSLENPIVGPLYRPPWVVGGIHNPIIDPVKHFNTQDRHATCTAFEFAKCFFYNFLPARVFLCLVFAPITMIFMWMILEQRREPMEIYMGREDYWKDFNSYYYGVYFDHHHFSHQLCHRRAHKWGYADQDITLQEDHGHGHH</sequence>
<evidence type="ECO:0000313" key="5">
    <source>
        <dbReference type="Proteomes" id="UP000654075"/>
    </source>
</evidence>
<evidence type="ECO:0000313" key="4">
    <source>
        <dbReference type="Proteomes" id="UP000626109"/>
    </source>
</evidence>
<dbReference type="EMBL" id="CAJNNW010026258">
    <property type="protein sequence ID" value="CAE8684013.1"/>
    <property type="molecule type" value="Genomic_DNA"/>
</dbReference>
<name>A0A813JQI4_POLGL</name>
<accession>A0A813JQI4</accession>
<keyword evidence="1" id="KW-1133">Transmembrane helix</keyword>
<organism evidence="3 4">
    <name type="scientific">Polarella glacialis</name>
    <name type="common">Dinoflagellate</name>
    <dbReference type="NCBI Taxonomy" id="89957"/>
    <lineage>
        <taxon>Eukaryota</taxon>
        <taxon>Sar</taxon>
        <taxon>Alveolata</taxon>
        <taxon>Dinophyceae</taxon>
        <taxon>Suessiales</taxon>
        <taxon>Suessiaceae</taxon>
        <taxon>Polarella</taxon>
    </lineage>
</organism>
<keyword evidence="1" id="KW-0812">Transmembrane</keyword>
<feature type="transmembrane region" description="Helical" evidence="1">
    <location>
        <begin position="106"/>
        <end position="128"/>
    </location>
</feature>
<evidence type="ECO:0000313" key="3">
    <source>
        <dbReference type="EMBL" id="CAE8684013.1"/>
    </source>
</evidence>
<dbReference type="Proteomes" id="UP000626109">
    <property type="component" value="Unassembled WGS sequence"/>
</dbReference>
<evidence type="ECO:0000256" key="1">
    <source>
        <dbReference type="SAM" id="Phobius"/>
    </source>
</evidence>
<protein>
    <submittedName>
        <fullName evidence="3">Uncharacterized protein</fullName>
    </submittedName>
</protein>
<dbReference type="AlphaFoldDB" id="A0A813JQI4"/>
<dbReference type="Proteomes" id="UP000654075">
    <property type="component" value="Unassembled WGS sequence"/>
</dbReference>
<reference evidence="3" key="1">
    <citation type="submission" date="2021-02" db="EMBL/GenBank/DDBJ databases">
        <authorList>
            <person name="Dougan E. K."/>
            <person name="Rhodes N."/>
            <person name="Thang M."/>
            <person name="Chan C."/>
        </authorList>
    </citation>
    <scope>NUCLEOTIDE SEQUENCE</scope>
</reference>
<comment type="caution">
    <text evidence="3">The sequence shown here is derived from an EMBL/GenBank/DDBJ whole genome shotgun (WGS) entry which is preliminary data.</text>
</comment>
<keyword evidence="1" id="KW-0472">Membrane</keyword>
<dbReference type="OrthoDB" id="389832at2759"/>
<gene>
    <name evidence="2" type="ORF">PGLA1383_LOCUS7363</name>
    <name evidence="3" type="ORF">PGLA2088_LOCUS23753</name>
</gene>
<dbReference type="OMA" id="RRRAVKW"/>